<dbReference type="GO" id="GO:0004930">
    <property type="term" value="F:G protein-coupled receptor activity"/>
    <property type="evidence" value="ECO:0007669"/>
    <property type="project" value="UniProtKB-KW"/>
</dbReference>
<reference evidence="15" key="1">
    <citation type="submission" date="2009-11" db="EMBL/GenBank/DDBJ databases">
        <authorList>
            <consortium name="Porcine genome sequencing project"/>
        </authorList>
    </citation>
    <scope>NUCLEOTIDE SEQUENCE [LARGE SCALE GENOMIC DNA]</scope>
    <source>
        <strain evidence="15">Duroc</strain>
    </source>
</reference>
<evidence type="ECO:0000256" key="1">
    <source>
        <dbReference type="ARBA" id="ARBA00004141"/>
    </source>
</evidence>
<dbReference type="PANTHER" id="PTHR11394:SF138">
    <property type="entry name" value="TASTE RECEPTOR TYPE 2"/>
    <property type="match status" value="1"/>
</dbReference>
<keyword evidence="8 12" id="KW-0472">Membrane</keyword>
<dbReference type="Proteomes" id="UP000008227">
    <property type="component" value="Chromosome 5"/>
</dbReference>
<keyword evidence="6 13" id="KW-1133">Transmembrane helix</keyword>
<evidence type="ECO:0000256" key="9">
    <source>
        <dbReference type="ARBA" id="ARBA00023170"/>
    </source>
</evidence>
<keyword evidence="7 12" id="KW-0297">G-protein coupled receptor</keyword>
<evidence type="ECO:0000256" key="8">
    <source>
        <dbReference type="ARBA" id="ARBA00023136"/>
    </source>
</evidence>
<evidence type="ECO:0000256" key="10">
    <source>
        <dbReference type="ARBA" id="ARBA00023224"/>
    </source>
</evidence>
<keyword evidence="15" id="KW-1185">Reference proteome</keyword>
<dbReference type="Bgee" id="ENSSSCG00000044781">
    <property type="expression patterns" value="Expressed in spleen"/>
</dbReference>
<evidence type="ECO:0000256" key="13">
    <source>
        <dbReference type="SAM" id="Phobius"/>
    </source>
</evidence>
<keyword evidence="4 12" id="KW-0716">Sensory transduction</keyword>
<dbReference type="SUPFAM" id="SSF81321">
    <property type="entry name" value="Family A G protein-coupled receptor-like"/>
    <property type="match status" value="1"/>
</dbReference>
<keyword evidence="3 12" id="KW-0919">Taste</keyword>
<evidence type="ECO:0000256" key="6">
    <source>
        <dbReference type="ARBA" id="ARBA00022989"/>
    </source>
</evidence>
<keyword evidence="9 12" id="KW-0675">Receptor</keyword>
<keyword evidence="5 12" id="KW-0812">Transmembrane</keyword>
<dbReference type="Reactome" id="R-SSC-420499">
    <property type="pathway name" value="Class C/3 (Metabotropic glutamate/pheromone receptors)"/>
</dbReference>
<feature type="transmembrane region" description="Helical" evidence="13">
    <location>
        <begin position="180"/>
        <end position="203"/>
    </location>
</feature>
<evidence type="ECO:0000256" key="11">
    <source>
        <dbReference type="RuleBase" id="RU004423"/>
    </source>
</evidence>
<dbReference type="Gene3D" id="1.20.1070.10">
    <property type="entry name" value="Rhodopsin 7-helix transmembrane proteins"/>
    <property type="match status" value="1"/>
</dbReference>
<dbReference type="Reactome" id="R-SSC-9717207">
    <property type="pathway name" value="Sensory perception of sweet, bitter, and umami (glutamate) taste"/>
</dbReference>
<protein>
    <recommendedName>
        <fullName evidence="12">Taste receptor type 2</fullName>
    </recommendedName>
</protein>
<feature type="transmembrane region" description="Helical" evidence="13">
    <location>
        <begin position="257"/>
        <end position="283"/>
    </location>
</feature>
<evidence type="ECO:0000256" key="4">
    <source>
        <dbReference type="ARBA" id="ARBA00022606"/>
    </source>
</evidence>
<evidence type="ECO:0000256" key="5">
    <source>
        <dbReference type="ARBA" id="ARBA00022692"/>
    </source>
</evidence>
<sequence>MLNVLEKVFMTVTGGELIIGILGNGFIGLTTFIAWIRNQKLCLVDFILTSLAFARISQLWLTVANLFSVLLYQEGFGTVERNYVLASSLILANHLSIWLATCLVVFYFLKIASFSNLPFLWLKRRIKKVVFILLLLSVPFLFMSFPFPYSFDGFWYHTQNILERNITELYNVTQSQKLKFMLIFTAGSIPPFSLSLISFFLLLCSLWKHKKHIELSVSDSRDASMEAHFRAMRTVFFFLVFFALYHLAFFMTFGGHFLLVTTFIIIENVAFLYPSIHPFILILGNQKLRQTFASLLRQIESCLKGM</sequence>
<accession>A0A5G2QX37</accession>
<reference evidence="14" key="4">
    <citation type="submission" date="2025-09" db="UniProtKB">
        <authorList>
            <consortium name="Ensembl"/>
        </authorList>
    </citation>
    <scope>IDENTIFICATION</scope>
</reference>
<dbReference type="GO" id="GO:0016020">
    <property type="term" value="C:membrane"/>
    <property type="evidence" value="ECO:0000318"/>
    <property type="project" value="GO_Central"/>
</dbReference>
<comment type="subcellular location">
    <subcellularLocation>
        <location evidence="1 12">Membrane</location>
        <topology evidence="1 12">Multi-pass membrane protein</topology>
    </subcellularLocation>
</comment>
<reference evidence="14" key="3">
    <citation type="submission" date="2025-08" db="UniProtKB">
        <authorList>
            <consortium name="Ensembl"/>
        </authorList>
    </citation>
    <scope>IDENTIFICATION</scope>
</reference>
<dbReference type="GeneTree" id="ENSGT01150000286975"/>
<dbReference type="FunFam" id="1.20.1070.10:FF:000055">
    <property type="entry name" value="Taste receptor type 2"/>
    <property type="match status" value="1"/>
</dbReference>
<dbReference type="Reactome" id="R-SSC-418594">
    <property type="pathway name" value="G alpha (i) signalling events"/>
</dbReference>
<evidence type="ECO:0000256" key="3">
    <source>
        <dbReference type="ARBA" id="ARBA00022480"/>
    </source>
</evidence>
<keyword evidence="10 12" id="KW-0807">Transducer</keyword>
<evidence type="ECO:0000256" key="7">
    <source>
        <dbReference type="ARBA" id="ARBA00023040"/>
    </source>
</evidence>
<dbReference type="GO" id="GO:0001580">
    <property type="term" value="P:detection of chemical stimulus involved in sensory perception of bitter taste"/>
    <property type="evidence" value="ECO:0000318"/>
    <property type="project" value="GO_Central"/>
</dbReference>
<dbReference type="InParanoid" id="A0A5G2QX37"/>
<dbReference type="AlphaFoldDB" id="A0A5G2QX37"/>
<reference evidence="14" key="2">
    <citation type="journal article" date="2020" name="Gigascience">
        <title>An improved pig reference genome sequence to enable pig genetics and genomics research.</title>
        <authorList>
            <person name="Warr A."/>
            <person name="Affara N."/>
            <person name="Aken B."/>
            <person name="Beiki H."/>
            <person name="Bickhart D.M."/>
            <person name="Billis K."/>
            <person name="Chow W."/>
            <person name="Eory L."/>
            <person name="Finlayson H.A."/>
            <person name="Flicek P."/>
            <person name="Giron C.G."/>
            <person name="Griffin D.K."/>
            <person name="Hall R."/>
            <person name="Hannum G."/>
            <person name="Hourlier T."/>
            <person name="Howe K."/>
            <person name="Hume D.A."/>
            <person name="Izuogu O."/>
            <person name="Kim K."/>
            <person name="Koren S."/>
            <person name="Liu H."/>
            <person name="Manchanda N."/>
            <person name="Martin F.J."/>
            <person name="Nonneman D.J."/>
            <person name="O'Connor R.E."/>
            <person name="Phillippy A.M."/>
            <person name="Rohrer G.A."/>
            <person name="Rosen B.D."/>
            <person name="Rund L.A."/>
            <person name="Sargent C.A."/>
            <person name="Schook L.B."/>
            <person name="Schroeder S.G."/>
            <person name="Schwartz A.S."/>
            <person name="Skinner B.M."/>
            <person name="Talbot R."/>
            <person name="Tseng E."/>
            <person name="Tuggle C.K."/>
            <person name="Watson M."/>
            <person name="Smith T.P.L."/>
            <person name="Archibald A.L."/>
        </authorList>
    </citation>
    <scope>NUCLEOTIDE SEQUENCE [LARGE SCALE GENOMIC DNA]</scope>
    <source>
        <strain evidence="14">Duroc</strain>
    </source>
</reference>
<feature type="transmembrane region" description="Helical" evidence="13">
    <location>
        <begin position="83"/>
        <end position="109"/>
    </location>
</feature>
<feature type="transmembrane region" description="Helical" evidence="13">
    <location>
        <begin position="231"/>
        <end position="251"/>
    </location>
</feature>
<dbReference type="Ensembl" id="ENSSSCT00000091318.1">
    <property type="protein sequence ID" value="ENSSSCP00000069436.1"/>
    <property type="gene ID" value="ENSSSCG00000044781.1"/>
</dbReference>
<dbReference type="GO" id="GO:0033038">
    <property type="term" value="F:bitter taste receptor activity"/>
    <property type="evidence" value="ECO:0000318"/>
    <property type="project" value="GO_Central"/>
</dbReference>
<organism evidence="14 15">
    <name type="scientific">Sus scrofa</name>
    <name type="common">Pig</name>
    <dbReference type="NCBI Taxonomy" id="9823"/>
    <lineage>
        <taxon>Eukaryota</taxon>
        <taxon>Metazoa</taxon>
        <taxon>Chordata</taxon>
        <taxon>Craniata</taxon>
        <taxon>Vertebrata</taxon>
        <taxon>Euteleostomi</taxon>
        <taxon>Mammalia</taxon>
        <taxon>Eutheria</taxon>
        <taxon>Laurasiatheria</taxon>
        <taxon>Artiodactyla</taxon>
        <taxon>Suina</taxon>
        <taxon>Suidae</taxon>
        <taxon>Sus</taxon>
    </lineage>
</organism>
<dbReference type="CDD" id="cd13950">
    <property type="entry name" value="7tm_TAS2R"/>
    <property type="match status" value="1"/>
</dbReference>
<dbReference type="InterPro" id="IPR007960">
    <property type="entry name" value="TAS2R"/>
</dbReference>
<dbReference type="PANTHER" id="PTHR11394">
    <property type="entry name" value="TASTE RECEPTOR TYPE 2"/>
    <property type="match status" value="1"/>
</dbReference>
<dbReference type="Pfam" id="PF05296">
    <property type="entry name" value="TAS2R"/>
    <property type="match status" value="1"/>
</dbReference>
<proteinExistence type="inferred from homology"/>
<feature type="transmembrane region" description="Helical" evidence="13">
    <location>
        <begin position="43"/>
        <end position="63"/>
    </location>
</feature>
<name>A0A5G2QX37_PIG</name>
<evidence type="ECO:0000256" key="12">
    <source>
        <dbReference type="RuleBase" id="RU004424"/>
    </source>
</evidence>
<evidence type="ECO:0000313" key="15">
    <source>
        <dbReference type="Proteomes" id="UP000008227"/>
    </source>
</evidence>
<evidence type="ECO:0000313" key="14">
    <source>
        <dbReference type="Ensembl" id="ENSSSCP00000069436.1"/>
    </source>
</evidence>
<feature type="transmembrane region" description="Helical" evidence="13">
    <location>
        <begin position="17"/>
        <end position="36"/>
    </location>
</feature>
<evidence type="ECO:0000256" key="2">
    <source>
        <dbReference type="ARBA" id="ARBA00007376"/>
    </source>
</evidence>
<feature type="transmembrane region" description="Helical" evidence="13">
    <location>
        <begin position="129"/>
        <end position="149"/>
    </location>
</feature>
<comment type="similarity">
    <text evidence="2 11">Belongs to the G-protein coupled receptor T2R family.</text>
</comment>